<feature type="coiled-coil region" evidence="1">
    <location>
        <begin position="96"/>
        <end position="123"/>
    </location>
</feature>
<sequence length="139" mass="16131">MNFKNEEIIPAINFLQKIELKAKASRARSKIIILLSKKLEELQNDERTLLEHYSEKNESGQPIMIDSNTFSLSEENSLEVARERIDLLNETVTIVTTEYQEHVQRLQEALENYDSELSGSDAEMYDRLLDELEREGAKL</sequence>
<dbReference type="Proteomes" id="UP000195141">
    <property type="component" value="Chromosome"/>
</dbReference>
<keyword evidence="4" id="KW-1185">Reference proteome</keyword>
<organism evidence="2">
    <name type="scientific">Candidatus Enterococcus clewellii</name>
    <dbReference type="NCBI Taxonomy" id="1834193"/>
    <lineage>
        <taxon>Bacteria</taxon>
        <taxon>Bacillati</taxon>
        <taxon>Bacillota</taxon>
        <taxon>Bacilli</taxon>
        <taxon>Lactobacillales</taxon>
        <taxon>Enterococcaceae</taxon>
        <taxon>Enterococcus</taxon>
    </lineage>
</organism>
<dbReference type="Pfam" id="PF07761">
    <property type="entry name" value="DUF1617"/>
    <property type="match status" value="1"/>
</dbReference>
<dbReference type="EMBL" id="NGMM01000005">
    <property type="protein sequence ID" value="OTP13446.1"/>
    <property type="molecule type" value="Genomic_DNA"/>
</dbReference>
<reference evidence="3" key="2">
    <citation type="submission" date="2017-05" db="EMBL/GenBank/DDBJ databases">
        <authorList>
            <consortium name="The Broad Institute Genomics Platform"/>
            <consortium name="The Broad Institute Genomic Center for Infectious Diseases"/>
            <person name="Earl A."/>
            <person name="Manson A."/>
            <person name="Schwartman J."/>
            <person name="Gilmore M."/>
            <person name="Abouelleil A."/>
            <person name="Cao P."/>
            <person name="Chapman S."/>
            <person name="Cusick C."/>
            <person name="Shea T."/>
            <person name="Young S."/>
            <person name="Neafsey D."/>
            <person name="Nusbaum C."/>
            <person name="Birren B."/>
        </authorList>
    </citation>
    <scope>NUCLEOTIDE SEQUENCE</scope>
    <source>
        <strain evidence="3">9E7_DIV0242</strain>
    </source>
</reference>
<protein>
    <recommendedName>
        <fullName evidence="5">DUF1617 family protein</fullName>
    </recommendedName>
</protein>
<reference evidence="3" key="3">
    <citation type="submission" date="2024-03" db="EMBL/GenBank/DDBJ databases">
        <title>The Genome Sequence of Enterococcus sp. DIV0242b.</title>
        <authorList>
            <consortium name="The Broad Institute Genomics Platform"/>
            <consortium name="The Broad Institute Microbial Omics Core"/>
            <consortium name="The Broad Institute Genomic Center for Infectious Diseases"/>
            <person name="Earl A."/>
            <person name="Manson A."/>
            <person name="Gilmore M."/>
            <person name="Schwartman J."/>
            <person name="Shea T."/>
            <person name="Abouelleil A."/>
            <person name="Cao P."/>
            <person name="Chapman S."/>
            <person name="Cusick C."/>
            <person name="Young S."/>
            <person name="Neafsey D."/>
            <person name="Nusbaum C."/>
            <person name="Birren B."/>
        </authorList>
    </citation>
    <scope>NUCLEOTIDE SEQUENCE</scope>
    <source>
        <strain evidence="3">9E7_DIV0242</strain>
    </source>
</reference>
<name>A0A242K373_9ENTE</name>
<dbReference type="EMBL" id="CP147247">
    <property type="protein sequence ID" value="WYJ90164.1"/>
    <property type="molecule type" value="Genomic_DNA"/>
</dbReference>
<dbReference type="AlphaFoldDB" id="A0A242K373"/>
<dbReference type="RefSeq" id="WP_170924829.1">
    <property type="nucleotide sequence ID" value="NZ_CP147247.1"/>
</dbReference>
<evidence type="ECO:0000313" key="2">
    <source>
        <dbReference type="EMBL" id="OTP13446.1"/>
    </source>
</evidence>
<evidence type="ECO:0000256" key="1">
    <source>
        <dbReference type="SAM" id="Coils"/>
    </source>
</evidence>
<dbReference type="InterPro" id="IPR011675">
    <property type="entry name" value="DUF1617"/>
</dbReference>
<evidence type="ECO:0000313" key="3">
    <source>
        <dbReference type="EMBL" id="WYJ90164.1"/>
    </source>
</evidence>
<keyword evidence="1" id="KW-0175">Coiled coil</keyword>
<gene>
    <name evidence="3" type="ORF">A5888_001892</name>
    <name evidence="2" type="ORF">A5888_002924</name>
</gene>
<evidence type="ECO:0008006" key="5">
    <source>
        <dbReference type="Google" id="ProtNLM"/>
    </source>
</evidence>
<reference evidence="2" key="1">
    <citation type="submission" date="2017-05" db="EMBL/GenBank/DDBJ databases">
        <title>The Genome Sequence of Enterococcus sp. 9E7_DIV0242.</title>
        <authorList>
            <consortium name="The Broad Institute Genomics Platform"/>
            <consortium name="The Broad Institute Genomic Center for Infectious Diseases"/>
            <person name="Earl A."/>
            <person name="Manson A."/>
            <person name="Schwartman J."/>
            <person name="Gilmore M."/>
            <person name="Abouelleil A."/>
            <person name="Cao P."/>
            <person name="Chapman S."/>
            <person name="Cusick C."/>
            <person name="Shea T."/>
            <person name="Young S."/>
            <person name="Neafsey D."/>
            <person name="Nusbaum C."/>
            <person name="Birren B."/>
        </authorList>
    </citation>
    <scope>NUCLEOTIDE SEQUENCE [LARGE SCALE GENOMIC DNA]</scope>
    <source>
        <strain evidence="2">9E7_DIV0242</strain>
    </source>
</reference>
<proteinExistence type="predicted"/>
<evidence type="ECO:0000313" key="4">
    <source>
        <dbReference type="Proteomes" id="UP000195141"/>
    </source>
</evidence>
<accession>A0A242K373</accession>